<dbReference type="EMBL" id="CAJVCH010570757">
    <property type="protein sequence ID" value="CAG7835765.1"/>
    <property type="molecule type" value="Genomic_DNA"/>
</dbReference>
<name>A0A8J2LM35_9HEXA</name>
<evidence type="ECO:0000313" key="2">
    <source>
        <dbReference type="Proteomes" id="UP000708208"/>
    </source>
</evidence>
<proteinExistence type="predicted"/>
<accession>A0A8J2LM35</accession>
<gene>
    <name evidence="1" type="ORF">AFUS01_LOCUS45093</name>
</gene>
<dbReference type="Proteomes" id="UP000708208">
    <property type="component" value="Unassembled WGS sequence"/>
</dbReference>
<comment type="caution">
    <text evidence="1">The sequence shown here is derived from an EMBL/GenBank/DDBJ whole genome shotgun (WGS) entry which is preliminary data.</text>
</comment>
<feature type="non-terminal residue" evidence="1">
    <location>
        <position position="1"/>
    </location>
</feature>
<keyword evidence="2" id="KW-1185">Reference proteome</keyword>
<protein>
    <submittedName>
        <fullName evidence="1">Uncharacterized protein</fullName>
    </submittedName>
</protein>
<dbReference type="AlphaFoldDB" id="A0A8J2LM35"/>
<sequence length="139" mass="15836">FVKSLEHLNFDMIIGRPVIHGFPVSYQISNIIFAPVGCRSLTWPTRFSNHDFDARFDSLHGIPDCKVEVPNPVSSGCGSLTRIRRAWVQVTVNEVRVFQDIYHDIVESTGLENKVTFFRADPYLQTFVVGSLFIIINHI</sequence>
<evidence type="ECO:0000313" key="1">
    <source>
        <dbReference type="EMBL" id="CAG7835765.1"/>
    </source>
</evidence>
<reference evidence="1" key="1">
    <citation type="submission" date="2021-06" db="EMBL/GenBank/DDBJ databases">
        <authorList>
            <person name="Hodson N. C."/>
            <person name="Mongue J. A."/>
            <person name="Jaron S. K."/>
        </authorList>
    </citation>
    <scope>NUCLEOTIDE SEQUENCE</scope>
</reference>
<organism evidence="1 2">
    <name type="scientific">Allacma fusca</name>
    <dbReference type="NCBI Taxonomy" id="39272"/>
    <lineage>
        <taxon>Eukaryota</taxon>
        <taxon>Metazoa</taxon>
        <taxon>Ecdysozoa</taxon>
        <taxon>Arthropoda</taxon>
        <taxon>Hexapoda</taxon>
        <taxon>Collembola</taxon>
        <taxon>Symphypleona</taxon>
        <taxon>Sminthuridae</taxon>
        <taxon>Allacma</taxon>
    </lineage>
</organism>